<name>A0AAV7X301_9NEOP</name>
<protein>
    <submittedName>
        <fullName evidence="1">Uncharacterized protein</fullName>
    </submittedName>
</protein>
<sequence length="171" mass="17639">MPVTALACRSSRSTNVVGTENVFHDDVPKELAGALKEIDNVFAEAQERYSKAIGDATTGITSSLQAASDSIDALPDDASSAAAKIVLSTIASAVSSAEDQIKPLYDDVLVKAAPVTKAAVNKIVSTNGSYKGADVESTVESLPGQVIPQIDSLRQAATDAVDDAVDDFLGL</sequence>
<accession>A0AAV7X301</accession>
<proteinExistence type="predicted"/>
<evidence type="ECO:0000313" key="1">
    <source>
        <dbReference type="EMBL" id="KAJ1518851.1"/>
    </source>
</evidence>
<dbReference type="EMBL" id="JAPTSV010000870">
    <property type="protein sequence ID" value="KAJ1518851.1"/>
    <property type="molecule type" value="Genomic_DNA"/>
</dbReference>
<organism evidence="1 2">
    <name type="scientific">Megalurothrips usitatus</name>
    <name type="common">bean blossom thrips</name>
    <dbReference type="NCBI Taxonomy" id="439358"/>
    <lineage>
        <taxon>Eukaryota</taxon>
        <taxon>Metazoa</taxon>
        <taxon>Ecdysozoa</taxon>
        <taxon>Arthropoda</taxon>
        <taxon>Hexapoda</taxon>
        <taxon>Insecta</taxon>
        <taxon>Pterygota</taxon>
        <taxon>Neoptera</taxon>
        <taxon>Paraneoptera</taxon>
        <taxon>Thysanoptera</taxon>
        <taxon>Terebrantia</taxon>
        <taxon>Thripoidea</taxon>
        <taxon>Thripidae</taxon>
        <taxon>Megalurothrips</taxon>
    </lineage>
</organism>
<reference evidence="1" key="1">
    <citation type="submission" date="2022-12" db="EMBL/GenBank/DDBJ databases">
        <title>Chromosome-level genome assembly of the bean flower thrips Megalurothrips usitatus.</title>
        <authorList>
            <person name="Ma L."/>
            <person name="Liu Q."/>
            <person name="Li H."/>
            <person name="Cai W."/>
        </authorList>
    </citation>
    <scope>NUCLEOTIDE SEQUENCE</scope>
    <source>
        <strain evidence="1">Cailab_2022a</strain>
    </source>
</reference>
<dbReference type="AlphaFoldDB" id="A0AAV7X301"/>
<dbReference type="Proteomes" id="UP001075354">
    <property type="component" value="Unassembled WGS sequence"/>
</dbReference>
<comment type="caution">
    <text evidence="1">The sequence shown here is derived from an EMBL/GenBank/DDBJ whole genome shotgun (WGS) entry which is preliminary data.</text>
</comment>
<gene>
    <name evidence="1" type="ORF">ONE63_011535</name>
</gene>
<evidence type="ECO:0000313" key="2">
    <source>
        <dbReference type="Proteomes" id="UP001075354"/>
    </source>
</evidence>
<keyword evidence="2" id="KW-1185">Reference proteome</keyword>